<keyword evidence="2 3" id="KW-0413">Isomerase</keyword>
<dbReference type="PANTHER" id="PTHR43732:SF1">
    <property type="entry name" value="RIBOSE 5-PHOSPHATE ISOMERASE"/>
    <property type="match status" value="1"/>
</dbReference>
<evidence type="ECO:0000256" key="1">
    <source>
        <dbReference type="ARBA" id="ARBA00008754"/>
    </source>
</evidence>
<dbReference type="InterPro" id="IPR036569">
    <property type="entry name" value="RpiB_LacA_LacB_sf"/>
</dbReference>
<dbReference type="InterPro" id="IPR003500">
    <property type="entry name" value="RpiB_LacA_LacB"/>
</dbReference>
<evidence type="ECO:0000313" key="4">
    <source>
        <dbReference type="Proteomes" id="UP000277498"/>
    </source>
</evidence>
<reference evidence="3 4" key="1">
    <citation type="submission" date="2018-11" db="EMBL/GenBank/DDBJ databases">
        <authorList>
            <person name="Criscuolo A."/>
        </authorList>
    </citation>
    <scope>NUCLEOTIDE SEQUENCE [LARGE SCALE GENOMIC DNA]</scope>
    <source>
        <strain evidence="3">ACIP111625</strain>
    </source>
</reference>
<dbReference type="InterPro" id="IPR051812">
    <property type="entry name" value="SPI_LacAB/RpiB"/>
</dbReference>
<dbReference type="EMBL" id="UXAW01000034">
    <property type="protein sequence ID" value="VDC21187.1"/>
    <property type="molecule type" value="Genomic_DNA"/>
</dbReference>
<proteinExistence type="inferred from homology"/>
<comment type="similarity">
    <text evidence="1">Belongs to the LacAB/RpiB family.</text>
</comment>
<accession>A0A3P5WYX0</accession>
<dbReference type="NCBIfam" id="TIGR00689">
    <property type="entry name" value="rpiB_lacA_lacB"/>
    <property type="match status" value="1"/>
</dbReference>
<dbReference type="GO" id="GO:0016861">
    <property type="term" value="F:intramolecular oxidoreductase activity, interconverting aldoses and ketoses"/>
    <property type="evidence" value="ECO:0007669"/>
    <property type="project" value="UniProtKB-ARBA"/>
</dbReference>
<dbReference type="Gene3D" id="3.40.1400.10">
    <property type="entry name" value="Sugar-phosphate isomerase, RpiB/LacA/LacB"/>
    <property type="match status" value="1"/>
</dbReference>
<organism evidence="3 4">
    <name type="scientific">Pseudogemmobacter humi</name>
    <dbReference type="NCBI Taxonomy" id="2483812"/>
    <lineage>
        <taxon>Bacteria</taxon>
        <taxon>Pseudomonadati</taxon>
        <taxon>Pseudomonadota</taxon>
        <taxon>Alphaproteobacteria</taxon>
        <taxon>Rhodobacterales</taxon>
        <taxon>Paracoccaceae</taxon>
        <taxon>Pseudogemmobacter</taxon>
    </lineage>
</organism>
<sequence>MKLAIAGDSAGEGLAKILADHLKGRYEVSEVSRTEAGPDAFYANLSDRVASGVASGAYDRAILVCGTGIGVCIAANKVPGIRAALTHDTYSATRAALSNDAQIITMGARVIGPELAKAIAEAWLAETENFDAAGKSAGNVQAIDAVDAKYNKR</sequence>
<dbReference type="NCBIfam" id="NF004051">
    <property type="entry name" value="PRK05571.1"/>
    <property type="match status" value="1"/>
</dbReference>
<dbReference type="GO" id="GO:0005975">
    <property type="term" value="P:carbohydrate metabolic process"/>
    <property type="evidence" value="ECO:0007669"/>
    <property type="project" value="InterPro"/>
</dbReference>
<dbReference type="Pfam" id="PF02502">
    <property type="entry name" value="LacAB_rpiB"/>
    <property type="match status" value="1"/>
</dbReference>
<name>A0A3P5WYX0_9RHOB</name>
<dbReference type="PIRSF" id="PIRSF005384">
    <property type="entry name" value="RpiB_LacA_B"/>
    <property type="match status" value="1"/>
</dbReference>
<protein>
    <submittedName>
        <fullName evidence="3">Sugar phosphate isomerase YwlF</fullName>
        <ecNumber evidence="3">5.3.1.-</ecNumber>
    </submittedName>
</protein>
<dbReference type="RefSeq" id="WP_124084991.1">
    <property type="nucleotide sequence ID" value="NZ_UXAW01000034.1"/>
</dbReference>
<dbReference type="Proteomes" id="UP000277498">
    <property type="component" value="Unassembled WGS sequence"/>
</dbReference>
<dbReference type="EC" id="5.3.1.-" evidence="3"/>
<gene>
    <name evidence="3" type="primary">ywlF</name>
    <name evidence="3" type="ORF">XINFAN_00551</name>
</gene>
<dbReference type="SUPFAM" id="SSF89623">
    <property type="entry name" value="Ribose/Galactose isomerase RpiB/AlsB"/>
    <property type="match status" value="1"/>
</dbReference>
<dbReference type="AlphaFoldDB" id="A0A3P5WYX0"/>
<evidence type="ECO:0000313" key="3">
    <source>
        <dbReference type="EMBL" id="VDC21187.1"/>
    </source>
</evidence>
<dbReference type="PANTHER" id="PTHR43732">
    <property type="entry name" value="RIBOSE 5-PHOSPHATE ISOMERASE-RELATED"/>
    <property type="match status" value="1"/>
</dbReference>
<dbReference type="OrthoDB" id="1778624at2"/>
<evidence type="ECO:0000256" key="2">
    <source>
        <dbReference type="ARBA" id="ARBA00023235"/>
    </source>
</evidence>
<keyword evidence="4" id="KW-1185">Reference proteome</keyword>